<evidence type="ECO:0000313" key="9">
    <source>
        <dbReference type="EMBL" id="KIH42653.1"/>
    </source>
</evidence>
<feature type="non-terminal residue" evidence="9">
    <location>
        <position position="186"/>
    </location>
</feature>
<keyword evidence="2" id="KW-0147">Chitin-binding</keyword>
<keyword evidence="3" id="KW-0732">Signal</keyword>
<dbReference type="AlphaFoldDB" id="A0A0C2BFX1"/>
<dbReference type="Gene3D" id="2.170.140.10">
    <property type="entry name" value="Chitin binding domain"/>
    <property type="match status" value="2"/>
</dbReference>
<keyword evidence="6" id="KW-0325">Glycoprotein</keyword>
<dbReference type="GO" id="GO:0005576">
    <property type="term" value="C:extracellular region"/>
    <property type="evidence" value="ECO:0007669"/>
    <property type="project" value="InterPro"/>
</dbReference>
<dbReference type="GO" id="GO:0008061">
    <property type="term" value="F:chitin binding"/>
    <property type="evidence" value="ECO:0007669"/>
    <property type="project" value="UniProtKB-KW"/>
</dbReference>
<dbReference type="Proteomes" id="UP000054047">
    <property type="component" value="Unassembled WGS sequence"/>
</dbReference>
<name>A0A0C2BFX1_9BILA</name>
<organism evidence="9 10">
    <name type="scientific">Ancylostoma duodenale</name>
    <dbReference type="NCBI Taxonomy" id="51022"/>
    <lineage>
        <taxon>Eukaryota</taxon>
        <taxon>Metazoa</taxon>
        <taxon>Ecdysozoa</taxon>
        <taxon>Nematoda</taxon>
        <taxon>Chromadorea</taxon>
        <taxon>Rhabditida</taxon>
        <taxon>Rhabditina</taxon>
        <taxon>Rhabditomorpha</taxon>
        <taxon>Strongyloidea</taxon>
        <taxon>Ancylostomatidae</taxon>
        <taxon>Ancylostomatinae</taxon>
        <taxon>Ancylostoma</taxon>
    </lineage>
</organism>
<reference evidence="9 10" key="1">
    <citation type="submission" date="2013-12" db="EMBL/GenBank/DDBJ databases">
        <title>Draft genome of the parsitic nematode Ancylostoma duodenale.</title>
        <authorList>
            <person name="Mitreva M."/>
        </authorList>
    </citation>
    <scope>NUCLEOTIDE SEQUENCE [LARGE SCALE GENOMIC DNA]</scope>
    <source>
        <strain evidence="9 10">Zhejiang</strain>
    </source>
</reference>
<proteinExistence type="predicted"/>
<feature type="domain" description="Chitin-binding type-2" evidence="8">
    <location>
        <begin position="37"/>
        <end position="89"/>
    </location>
</feature>
<gene>
    <name evidence="9" type="ORF">ANCDUO_27360</name>
</gene>
<evidence type="ECO:0000256" key="2">
    <source>
        <dbReference type="ARBA" id="ARBA00022669"/>
    </source>
</evidence>
<evidence type="ECO:0000256" key="4">
    <source>
        <dbReference type="ARBA" id="ARBA00022737"/>
    </source>
</evidence>
<dbReference type="SUPFAM" id="SSF57625">
    <property type="entry name" value="Invertebrate chitin-binding proteins"/>
    <property type="match status" value="2"/>
</dbReference>
<dbReference type="EMBL" id="KN794256">
    <property type="protein sequence ID" value="KIH42653.1"/>
    <property type="molecule type" value="Genomic_DNA"/>
</dbReference>
<dbReference type="OrthoDB" id="6020543at2759"/>
<evidence type="ECO:0000256" key="6">
    <source>
        <dbReference type="ARBA" id="ARBA00023180"/>
    </source>
</evidence>
<feature type="region of interest" description="Disordered" evidence="7">
    <location>
        <begin position="162"/>
        <end position="186"/>
    </location>
</feature>
<evidence type="ECO:0000256" key="3">
    <source>
        <dbReference type="ARBA" id="ARBA00022729"/>
    </source>
</evidence>
<feature type="compositionally biased region" description="Polar residues" evidence="7">
    <location>
        <begin position="98"/>
        <end position="108"/>
    </location>
</feature>
<dbReference type="PANTHER" id="PTHR23301">
    <property type="entry name" value="CHITIN BINDING PERITROPHIN-A"/>
    <property type="match status" value="1"/>
</dbReference>
<evidence type="ECO:0000256" key="5">
    <source>
        <dbReference type="ARBA" id="ARBA00023157"/>
    </source>
</evidence>
<feature type="region of interest" description="Disordered" evidence="7">
    <location>
        <begin position="88"/>
        <end position="113"/>
    </location>
</feature>
<sequence>MGYCDYPEICSSGTQGSSGGQSYAPPAESKPSKPSVSFVCPKPNGVFSLGCSVEFVVCSNDVAQMMTCPEGLVFNAAEGYCDHKENCSEGGSGKPPVVTSTPASSEPPISTEECSHLPDGKFGSQCGPSFVVCSNGVAYTMSCPSDLVFDAKTNRCVYPDECGGKTESQSPPDATTPAYVPQTSRN</sequence>
<dbReference type="SMART" id="SM00494">
    <property type="entry name" value="ChtBD2"/>
    <property type="match status" value="2"/>
</dbReference>
<dbReference type="InterPro" id="IPR036508">
    <property type="entry name" value="Chitin-bd_dom_sf"/>
</dbReference>
<keyword evidence="5" id="KW-1015">Disulfide bond</keyword>
<dbReference type="Pfam" id="PF01607">
    <property type="entry name" value="CBM_14"/>
    <property type="match status" value="2"/>
</dbReference>
<evidence type="ECO:0000256" key="7">
    <source>
        <dbReference type="SAM" id="MobiDB-lite"/>
    </source>
</evidence>
<keyword evidence="10" id="KW-1185">Reference proteome</keyword>
<accession>A0A0C2BFX1</accession>
<feature type="domain" description="Chitin-binding type-2" evidence="8">
    <location>
        <begin position="111"/>
        <end position="164"/>
    </location>
</feature>
<dbReference type="InterPro" id="IPR002557">
    <property type="entry name" value="Chitin-bd_dom"/>
</dbReference>
<protein>
    <submittedName>
        <fullName evidence="9">Chitin binding Peritrophin-A domain protein</fullName>
    </submittedName>
</protein>
<evidence type="ECO:0000259" key="8">
    <source>
        <dbReference type="PROSITE" id="PS50940"/>
    </source>
</evidence>
<keyword evidence="1" id="KW-0217">Developmental protein</keyword>
<dbReference type="PROSITE" id="PS50940">
    <property type="entry name" value="CHIT_BIND_II"/>
    <property type="match status" value="2"/>
</dbReference>
<dbReference type="PANTHER" id="PTHR23301:SF0">
    <property type="entry name" value="CHITIN-BINDING TYPE-2 DOMAIN-CONTAINING PROTEIN-RELATED"/>
    <property type="match status" value="1"/>
</dbReference>
<evidence type="ECO:0000256" key="1">
    <source>
        <dbReference type="ARBA" id="ARBA00022473"/>
    </source>
</evidence>
<keyword evidence="4" id="KW-0677">Repeat</keyword>
<dbReference type="InterPro" id="IPR051940">
    <property type="entry name" value="Chitin_bind-dev_reg"/>
</dbReference>
<evidence type="ECO:0000313" key="10">
    <source>
        <dbReference type="Proteomes" id="UP000054047"/>
    </source>
</evidence>